<keyword evidence="3" id="KW-0378">Hydrolase</keyword>
<evidence type="ECO:0000313" key="7">
    <source>
        <dbReference type="Proteomes" id="UP001174909"/>
    </source>
</evidence>
<sequence>MEVSQKVGLNNPSKNRNDRYLPGDQWRVVLRGDKVDYIHAVFVNGYKQQRAFIIAQSPMESTARDFWKMVHDRKCGVIVMLCDLVEDGEEMCYQYWSKTGVAQFGEYTVDLLEEKAVKGFLLRKIAVYNIKTADAHQVVQLHMVNWSPDGSCSNLTTITSVIREMTDIQMKTGNQPIVVHCRLSTACCLRQCWCIWNHLIHTAILYVNRWLLGTNSVANCSFIHNCFCCISLLIFNYNGQLMQLSFSDTYDPTELQ</sequence>
<accession>A0AA35TUB7</accession>
<dbReference type="Pfam" id="PF00102">
    <property type="entry name" value="Y_phosphatase"/>
    <property type="match status" value="1"/>
</dbReference>
<dbReference type="GO" id="GO:0004725">
    <property type="term" value="F:protein tyrosine phosphatase activity"/>
    <property type="evidence" value="ECO:0007669"/>
    <property type="project" value="UniProtKB-EC"/>
</dbReference>
<reference evidence="6" key="1">
    <citation type="submission" date="2023-03" db="EMBL/GenBank/DDBJ databases">
        <authorList>
            <person name="Steffen K."/>
            <person name="Cardenas P."/>
        </authorList>
    </citation>
    <scope>NUCLEOTIDE SEQUENCE</scope>
</reference>
<dbReference type="EMBL" id="CASHTH010004200">
    <property type="protein sequence ID" value="CAI8054605.1"/>
    <property type="molecule type" value="Genomic_DNA"/>
</dbReference>
<dbReference type="PRINTS" id="PR00700">
    <property type="entry name" value="PRTYPHPHTASE"/>
</dbReference>
<protein>
    <recommendedName>
        <fullName evidence="2">protein-tyrosine-phosphatase</fullName>
        <ecNumber evidence="2">3.1.3.48</ecNumber>
    </recommendedName>
</protein>
<comment type="caution">
    <text evidence="6">The sequence shown here is derived from an EMBL/GenBank/DDBJ whole genome shotgun (WGS) entry which is preliminary data.</text>
</comment>
<evidence type="ECO:0000256" key="1">
    <source>
        <dbReference type="ARBA" id="ARBA00009580"/>
    </source>
</evidence>
<evidence type="ECO:0000256" key="3">
    <source>
        <dbReference type="ARBA" id="ARBA00022801"/>
    </source>
</evidence>
<dbReference type="EC" id="3.1.3.48" evidence="2"/>
<dbReference type="Proteomes" id="UP001174909">
    <property type="component" value="Unassembled WGS sequence"/>
</dbReference>
<keyword evidence="7" id="KW-1185">Reference proteome</keyword>
<keyword evidence="4" id="KW-0904">Protein phosphatase</keyword>
<comment type="similarity">
    <text evidence="1">Belongs to the protein-tyrosine phosphatase family.</text>
</comment>
<dbReference type="PANTHER" id="PTHR19134:SF562">
    <property type="entry name" value="PROTEIN-TYROSINE-PHOSPHATASE"/>
    <property type="match status" value="1"/>
</dbReference>
<dbReference type="PANTHER" id="PTHR19134">
    <property type="entry name" value="RECEPTOR-TYPE TYROSINE-PROTEIN PHOSPHATASE"/>
    <property type="match status" value="1"/>
</dbReference>
<dbReference type="InterPro" id="IPR050348">
    <property type="entry name" value="Protein-Tyr_Phosphatase"/>
</dbReference>
<keyword evidence="6" id="KW-0675">Receptor</keyword>
<feature type="domain" description="Tyrosine-protein phosphatase" evidence="5">
    <location>
        <begin position="11"/>
        <end position="181"/>
    </location>
</feature>
<dbReference type="SUPFAM" id="SSF52799">
    <property type="entry name" value="(Phosphotyrosine protein) phosphatases II"/>
    <property type="match status" value="1"/>
</dbReference>
<name>A0AA35TUB7_GEOBA</name>
<evidence type="ECO:0000256" key="4">
    <source>
        <dbReference type="ARBA" id="ARBA00022912"/>
    </source>
</evidence>
<dbReference type="AlphaFoldDB" id="A0AA35TUB7"/>
<dbReference type="InterPro" id="IPR000242">
    <property type="entry name" value="PTP_cat"/>
</dbReference>
<proteinExistence type="inferred from homology"/>
<dbReference type="Gene3D" id="3.90.190.10">
    <property type="entry name" value="Protein tyrosine phosphatase superfamily"/>
    <property type="match status" value="1"/>
</dbReference>
<dbReference type="SMART" id="SM00194">
    <property type="entry name" value="PTPc"/>
    <property type="match status" value="1"/>
</dbReference>
<dbReference type="InterPro" id="IPR029021">
    <property type="entry name" value="Prot-tyrosine_phosphatase-like"/>
</dbReference>
<evidence type="ECO:0000256" key="2">
    <source>
        <dbReference type="ARBA" id="ARBA00013064"/>
    </source>
</evidence>
<dbReference type="CDD" id="cd00047">
    <property type="entry name" value="PTPc"/>
    <property type="match status" value="1"/>
</dbReference>
<evidence type="ECO:0000313" key="6">
    <source>
        <dbReference type="EMBL" id="CAI8054605.1"/>
    </source>
</evidence>
<gene>
    <name evidence="6" type="ORF">GBAR_LOCUS29789</name>
</gene>
<feature type="non-terminal residue" evidence="6">
    <location>
        <position position="256"/>
    </location>
</feature>
<dbReference type="PROSITE" id="PS50055">
    <property type="entry name" value="TYR_PHOSPHATASE_PTP"/>
    <property type="match status" value="1"/>
</dbReference>
<evidence type="ECO:0000259" key="5">
    <source>
        <dbReference type="PROSITE" id="PS50055"/>
    </source>
</evidence>
<organism evidence="6 7">
    <name type="scientific">Geodia barretti</name>
    <name type="common">Barrett's horny sponge</name>
    <dbReference type="NCBI Taxonomy" id="519541"/>
    <lineage>
        <taxon>Eukaryota</taxon>
        <taxon>Metazoa</taxon>
        <taxon>Porifera</taxon>
        <taxon>Demospongiae</taxon>
        <taxon>Heteroscleromorpha</taxon>
        <taxon>Tetractinellida</taxon>
        <taxon>Astrophorina</taxon>
        <taxon>Geodiidae</taxon>
        <taxon>Geodia</taxon>
    </lineage>
</organism>